<accession>A0A7U4M2H6</accession>
<reference evidence="4" key="2">
    <citation type="journal article" date="2017" name="Stand. Genomic Sci.">
        <title>Complete genome sequence of the sulfur-oxidizing chemolithoautotrophic Sulfurovum lithotrophicum 42BKTT.</title>
        <authorList>
            <person name="Jeon W."/>
            <person name="Priscilla L."/>
            <person name="Park G."/>
            <person name="Lee H."/>
            <person name="Lee N."/>
            <person name="Lee D."/>
            <person name="Kwon H."/>
            <person name="Ahn I."/>
            <person name="Lee C."/>
            <person name="Lee H."/>
            <person name="Ahn J."/>
        </authorList>
    </citation>
    <scope>NUCLEOTIDE SEQUENCE [LARGE SCALE GENOMIC DNA]</scope>
    <source>
        <strain evidence="4">ATCC BAA-797 / 42BKT</strain>
    </source>
</reference>
<name>A0A7U4M2H6_9BACT</name>
<dbReference type="Pfam" id="PF07992">
    <property type="entry name" value="Pyr_redox_2"/>
    <property type="match status" value="1"/>
</dbReference>
<dbReference type="Pfam" id="PF21706">
    <property type="entry name" value="FCSD_central"/>
    <property type="match status" value="1"/>
</dbReference>
<protein>
    <submittedName>
        <fullName evidence="3">Twin-arginine translocation pathway signal protein</fullName>
    </submittedName>
</protein>
<dbReference type="Proteomes" id="UP000034444">
    <property type="component" value="Chromosome"/>
</dbReference>
<dbReference type="SUPFAM" id="SSF51905">
    <property type="entry name" value="FAD/NAD(P)-binding domain"/>
    <property type="match status" value="2"/>
</dbReference>
<evidence type="ECO:0000259" key="1">
    <source>
        <dbReference type="Pfam" id="PF07992"/>
    </source>
</evidence>
<organism evidence="3 4">
    <name type="scientific">Sulfurovum lithotrophicum</name>
    <dbReference type="NCBI Taxonomy" id="206403"/>
    <lineage>
        <taxon>Bacteria</taxon>
        <taxon>Pseudomonadati</taxon>
        <taxon>Campylobacterota</taxon>
        <taxon>Epsilonproteobacteria</taxon>
        <taxon>Campylobacterales</taxon>
        <taxon>Sulfurovaceae</taxon>
        <taxon>Sulfurovum</taxon>
    </lineage>
</organism>
<dbReference type="OrthoDB" id="9802771at2"/>
<dbReference type="KEGG" id="slh:YH65_09980"/>
<evidence type="ECO:0000313" key="4">
    <source>
        <dbReference type="Proteomes" id="UP000034444"/>
    </source>
</evidence>
<dbReference type="RefSeq" id="WP_046551736.1">
    <property type="nucleotide sequence ID" value="NZ_CP011308.1"/>
</dbReference>
<gene>
    <name evidence="3" type="ORF">YH65_09980</name>
</gene>
<sequence>MKRRDVLKAASLAFVSTLTAGYGSNDVNEKETHKKAKIKSSAVPKKRKNSKVVVVGGGWAGLSLAKHVKIFAPQAEVVMVEKRDHFVSCPMSNEWLVDLVDLEFLTHSYIDASQNNNYTFLNATAIDADKKKHILKTSRGEIAYDYLVFAVGIEYDYDAWAKGDSVLEERLKNEYPAAFIPGSEHITLKHKIKNFKGGNFILTVPEGNYRCLAAPYERACLIADYFMHHNIDGKVVIMDESNKIRIKDKGFSSVFNELYKDHIEYMPSAKILKFDLDKKVVETDFDEIHFEDASFYPNVKAPYILEKLHMTRSTPFNRVEADINRNTYKVKGTNNIYVCGDARPMGFSKSGNTAFSEGMNVAQMIADEINHKTPKWQTPVTICFSLLSTKPEREISLYTEYKYTKNDGMDFQNNITDEAWKTNGLGKEKVAYNWAESMFKNMFY</sequence>
<dbReference type="AlphaFoldDB" id="A0A7U4M2H6"/>
<evidence type="ECO:0000259" key="2">
    <source>
        <dbReference type="Pfam" id="PF21706"/>
    </source>
</evidence>
<proteinExistence type="predicted"/>
<dbReference type="PANTHER" id="PTHR43755:SF1">
    <property type="entry name" value="FAD-DEPENDENT PYRIDINE NUCLEOTIDE-DISULPHIDE OXIDOREDUCTASE"/>
    <property type="match status" value="1"/>
</dbReference>
<dbReference type="InterPro" id="IPR049386">
    <property type="entry name" value="FCSD_central"/>
</dbReference>
<dbReference type="InterPro" id="IPR023753">
    <property type="entry name" value="FAD/NAD-binding_dom"/>
</dbReference>
<dbReference type="Gene3D" id="3.50.50.60">
    <property type="entry name" value="FAD/NAD(P)-binding domain"/>
    <property type="match status" value="2"/>
</dbReference>
<dbReference type="PANTHER" id="PTHR43755">
    <property type="match status" value="1"/>
</dbReference>
<dbReference type="GO" id="GO:0016491">
    <property type="term" value="F:oxidoreductase activity"/>
    <property type="evidence" value="ECO:0007669"/>
    <property type="project" value="InterPro"/>
</dbReference>
<reference evidence="3 4" key="1">
    <citation type="submission" date="2015-04" db="EMBL/GenBank/DDBJ databases">
        <title>Complete genome sequence of Sulfurovum lithotrophicum ATCC BAA-797T.</title>
        <authorList>
            <person name="Ahn J."/>
            <person name="Park G."/>
            <person name="Jeon W."/>
            <person name="Jang Y."/>
            <person name="Jang M."/>
            <person name="Lee H."/>
            <person name="Lee H."/>
        </authorList>
    </citation>
    <scope>NUCLEOTIDE SEQUENCE [LARGE SCALE GENOMIC DNA]</scope>
    <source>
        <strain evidence="4">ATCC BAA-797 / 42BKT</strain>
    </source>
</reference>
<dbReference type="InterPro" id="IPR036188">
    <property type="entry name" value="FAD/NAD-bd_sf"/>
</dbReference>
<dbReference type="EMBL" id="CP011308">
    <property type="protein sequence ID" value="AKF25673.1"/>
    <property type="molecule type" value="Genomic_DNA"/>
</dbReference>
<evidence type="ECO:0000313" key="3">
    <source>
        <dbReference type="EMBL" id="AKF25673.1"/>
    </source>
</evidence>
<dbReference type="InterPro" id="IPR052541">
    <property type="entry name" value="SQRD"/>
</dbReference>
<feature type="domain" description="FAD/NAD(P)-binding" evidence="1">
    <location>
        <begin position="51"/>
        <end position="153"/>
    </location>
</feature>
<feature type="domain" description="Sulfide dehydrogenase [flavocytochrome c] flavoprotein chain central" evidence="2">
    <location>
        <begin position="188"/>
        <end position="287"/>
    </location>
</feature>
<keyword evidence="4" id="KW-1185">Reference proteome</keyword>